<accession>A0A218MLG6</accession>
<sequence length="526" mass="54912">MALNLSRNTKVFVSSVNGVHTAGGCAVSFDTITGGSGHAVGDIITCNDQVKVIVKAVSSGAVTEVYVPNNFRGHALSDNDNCTQSATTGSGTGFVIKANGVTGTTTTDNSRPGTGLFKGNGADANTFRVGVLDGYSFSQGSESTDVQINEAGATPNRGSKRFNDSLPPAEWSFGTYVRPFKHGTNSWRTSGDHDMVENILWASIAGKDIAEGALSGTSASALTIDGTDADISFERSEHHELLKLSIFFVLENTTYRLNEAQVNQCEIDFSIDGIAQLTWSGNATTIDQVTTFLEDPSKYGAFNNAGTMNPDEVSGGAAGFAGDGGNTATYVEGYNYADCVGPDDADYLRNKLSTLTLSCLAQGGGAASNGLDATTYDINITGGSITIANNVTYVTPETLGLVDKPIGSFTGARQITGSLTCYLDTKNNGSNTLLTDLAGATDLVTNSFDMSLFMGGASTATPVVEFDIPRAHLTVPTIETADLISTTVEFAAHGETLLVGNEMTVKYKGSTTHSDSQYATNHSLGV</sequence>
<reference evidence="1" key="2">
    <citation type="journal article" date="2017" name="Nat. Commun.">
        <title>Single-virus genomics reveals hidden cosmopolitan and abundant viruses.</title>
        <authorList>
            <person name="Martinez-Hernandez F."/>
            <person name="Fornas O."/>
            <person name="Lluesma Gomez M."/>
            <person name="Bolduc B."/>
            <person name="de la Cruz Pena M.J."/>
            <person name="Martinez J.M."/>
            <person name="Anton J."/>
            <person name="Gasol J.M."/>
            <person name="Rosselli R."/>
            <person name="Rodriguez-Valera F."/>
            <person name="Sullivan M.B."/>
            <person name="Acinas S.G."/>
            <person name="Martinez-Garcia M."/>
        </authorList>
    </citation>
    <scope>NUCLEOTIDE SEQUENCE</scope>
</reference>
<dbReference type="PROSITE" id="PS51257">
    <property type="entry name" value="PROKAR_LIPOPROTEIN"/>
    <property type="match status" value="1"/>
</dbReference>
<reference evidence="1" key="1">
    <citation type="submission" date="2016-10" db="EMBL/GenBank/DDBJ databases">
        <authorList>
            <person name="Varghese N."/>
        </authorList>
    </citation>
    <scope>NUCLEOTIDE SEQUENCE</scope>
</reference>
<proteinExistence type="predicted"/>
<protein>
    <submittedName>
        <fullName evidence="1">Putative major tail protein</fullName>
    </submittedName>
</protein>
<dbReference type="EMBL" id="KY052815">
    <property type="protein sequence ID" value="ASF00132.1"/>
    <property type="molecule type" value="Genomic_DNA"/>
</dbReference>
<evidence type="ECO:0000313" key="1">
    <source>
        <dbReference type="EMBL" id="ASF00132.1"/>
    </source>
</evidence>
<name>A0A218MLG6_9VIRU</name>
<organism evidence="1">
    <name type="scientific">uncultured virus</name>
    <dbReference type="NCBI Taxonomy" id="340016"/>
    <lineage>
        <taxon>Viruses</taxon>
        <taxon>environmental samples</taxon>
    </lineage>
</organism>